<protein>
    <submittedName>
        <fullName evidence="9">Muramoyltetrapeptide carboxypeptidase</fullName>
    </submittedName>
</protein>
<reference evidence="10" key="1">
    <citation type="submission" date="2016-10" db="EMBL/GenBank/DDBJ databases">
        <authorList>
            <person name="Varghese N."/>
            <person name="Submissions S."/>
        </authorList>
    </citation>
    <scope>NUCLEOTIDE SEQUENCE [LARGE SCALE GENOMIC DNA]</scope>
    <source>
        <strain evidence="10">CGMCC 4.7047</strain>
    </source>
</reference>
<dbReference type="AlphaFoldDB" id="A0A1I6PH95"/>
<dbReference type="STRING" id="1176198.SAMN05444716_101505"/>
<dbReference type="SUPFAM" id="SSF52317">
    <property type="entry name" value="Class I glutamine amidotransferase-like"/>
    <property type="match status" value="1"/>
</dbReference>
<evidence type="ECO:0000256" key="3">
    <source>
        <dbReference type="ARBA" id="ARBA00022670"/>
    </source>
</evidence>
<evidence type="ECO:0000256" key="6">
    <source>
        <dbReference type="PIRSR" id="PIRSR028757-1"/>
    </source>
</evidence>
<dbReference type="InterPro" id="IPR040921">
    <property type="entry name" value="Peptidase_S66C"/>
</dbReference>
<proteinExistence type="inferred from homology"/>
<evidence type="ECO:0000259" key="8">
    <source>
        <dbReference type="Pfam" id="PF17676"/>
    </source>
</evidence>
<dbReference type="GO" id="GO:0008236">
    <property type="term" value="F:serine-type peptidase activity"/>
    <property type="evidence" value="ECO:0007669"/>
    <property type="project" value="UniProtKB-KW"/>
</dbReference>
<feature type="active site" description="Charge relay system" evidence="6">
    <location>
        <position position="274"/>
    </location>
</feature>
<keyword evidence="5" id="KW-0720">Serine protease</keyword>
<evidence type="ECO:0000313" key="10">
    <source>
        <dbReference type="Proteomes" id="UP000198873"/>
    </source>
</evidence>
<dbReference type="PIRSF" id="PIRSF028757">
    <property type="entry name" value="LD-carboxypeptidase"/>
    <property type="match status" value="1"/>
</dbReference>
<comment type="similarity">
    <text evidence="1">Belongs to the peptidase S66 family.</text>
</comment>
<dbReference type="InterPro" id="IPR040449">
    <property type="entry name" value="Peptidase_S66_N"/>
</dbReference>
<keyword evidence="10" id="KW-1185">Reference proteome</keyword>
<evidence type="ECO:0000256" key="2">
    <source>
        <dbReference type="ARBA" id="ARBA00022645"/>
    </source>
</evidence>
<dbReference type="GO" id="GO:0006508">
    <property type="term" value="P:proteolysis"/>
    <property type="evidence" value="ECO:0007669"/>
    <property type="project" value="UniProtKB-KW"/>
</dbReference>
<dbReference type="InterPro" id="IPR003507">
    <property type="entry name" value="S66_fam"/>
</dbReference>
<dbReference type="Gene3D" id="3.40.50.10740">
    <property type="entry name" value="Class I glutamine amidotransferase-like"/>
    <property type="match status" value="1"/>
</dbReference>
<keyword evidence="3" id="KW-0645">Protease</keyword>
<dbReference type="RefSeq" id="WP_093842028.1">
    <property type="nucleotide sequence ID" value="NZ_FPAB01000001.1"/>
</dbReference>
<feature type="domain" description="LD-carboxypeptidase C-terminal" evidence="8">
    <location>
        <begin position="177"/>
        <end position="289"/>
    </location>
</feature>
<evidence type="ECO:0000256" key="1">
    <source>
        <dbReference type="ARBA" id="ARBA00010233"/>
    </source>
</evidence>
<organism evidence="9 10">
    <name type="scientific">Streptomyces harbinensis</name>
    <dbReference type="NCBI Taxonomy" id="1176198"/>
    <lineage>
        <taxon>Bacteria</taxon>
        <taxon>Bacillati</taxon>
        <taxon>Actinomycetota</taxon>
        <taxon>Actinomycetes</taxon>
        <taxon>Kitasatosporales</taxon>
        <taxon>Streptomycetaceae</taxon>
        <taxon>Streptomyces</taxon>
    </lineage>
</organism>
<gene>
    <name evidence="9" type="ORF">SAMN05444716_101505</name>
</gene>
<accession>A0A1I6PH95</accession>
<dbReference type="GO" id="GO:0004180">
    <property type="term" value="F:carboxypeptidase activity"/>
    <property type="evidence" value="ECO:0007669"/>
    <property type="project" value="UniProtKB-KW"/>
</dbReference>
<evidence type="ECO:0000259" key="7">
    <source>
        <dbReference type="Pfam" id="PF02016"/>
    </source>
</evidence>
<dbReference type="Pfam" id="PF17676">
    <property type="entry name" value="Peptidase_S66C"/>
    <property type="match status" value="1"/>
</dbReference>
<dbReference type="PANTHER" id="PTHR30237:SF2">
    <property type="entry name" value="MUREIN TETRAPEPTIDE CARBOXYPEPTIDASE"/>
    <property type="match status" value="1"/>
</dbReference>
<evidence type="ECO:0000256" key="4">
    <source>
        <dbReference type="ARBA" id="ARBA00022801"/>
    </source>
</evidence>
<dbReference type="EMBL" id="FPAB01000001">
    <property type="protein sequence ID" value="SFS39550.1"/>
    <property type="molecule type" value="Genomic_DNA"/>
</dbReference>
<feature type="active site" description="Charge relay system" evidence="6">
    <location>
        <position position="209"/>
    </location>
</feature>
<dbReference type="InterPro" id="IPR029062">
    <property type="entry name" value="Class_I_gatase-like"/>
</dbReference>
<evidence type="ECO:0000313" key="9">
    <source>
        <dbReference type="EMBL" id="SFS39550.1"/>
    </source>
</evidence>
<dbReference type="InterPro" id="IPR027461">
    <property type="entry name" value="Carboxypeptidase_A_C_sf"/>
</dbReference>
<dbReference type="PANTHER" id="PTHR30237">
    <property type="entry name" value="MURAMOYLTETRAPEPTIDE CARBOXYPEPTIDASE"/>
    <property type="match status" value="1"/>
</dbReference>
<evidence type="ECO:0000256" key="5">
    <source>
        <dbReference type="ARBA" id="ARBA00022825"/>
    </source>
</evidence>
<keyword evidence="4" id="KW-0378">Hydrolase</keyword>
<keyword evidence="2 9" id="KW-0121">Carboxypeptidase</keyword>
<dbReference type="Proteomes" id="UP000198873">
    <property type="component" value="Unassembled WGS sequence"/>
</dbReference>
<dbReference type="Pfam" id="PF02016">
    <property type="entry name" value="Peptidase_S66"/>
    <property type="match status" value="1"/>
</dbReference>
<feature type="domain" description="LD-carboxypeptidase N-terminal" evidence="7">
    <location>
        <begin position="11"/>
        <end position="132"/>
    </location>
</feature>
<dbReference type="Gene3D" id="3.50.30.60">
    <property type="entry name" value="LD-carboxypeptidase A C-terminal domain-like"/>
    <property type="match status" value="1"/>
</dbReference>
<dbReference type="CDD" id="cd07025">
    <property type="entry name" value="Peptidase_S66"/>
    <property type="match status" value="1"/>
</dbReference>
<feature type="active site" description="Nucleophile" evidence="6">
    <location>
        <position position="112"/>
    </location>
</feature>
<name>A0A1I6PH95_9ACTN</name>
<dbReference type="InterPro" id="IPR027478">
    <property type="entry name" value="LdcA_N"/>
</dbReference>
<sequence>MIRAPRPGDRVAVVAPAGPVEPDVLKAGTEILRGWGLRVEVGPSVSAGAPAPLPHLAAPDAERARDLERAWCDPGVAAVICARGGYGSQRILDLLDWPALAAARPKPLLGFSDITALHEAFAVRLAVPTWHGPMPGTTAFTDDAVAQERLRRALFAPHEPTVITAPTARTLVPGRARGITMGGCASLLAAGAGTAHTRPSAAGGILLLEDVGEEPYRIDRVLTQLLRSGRLAGVAGIALGSWRDCGPYEEVRAVLLDRLAPLGVPMAEELAFGHGPHPHTVPLGVPATLDADRATLSCEGTPSSSGTGGS</sequence>
<dbReference type="SUPFAM" id="SSF141986">
    <property type="entry name" value="LD-carboxypeptidase A C-terminal domain-like"/>
    <property type="match status" value="1"/>
</dbReference>